<accession>A0AAN7BNQ5</accession>
<comment type="caution">
    <text evidence="2">The sequence shown here is derived from an EMBL/GenBank/DDBJ whole genome shotgun (WGS) entry which is preliminary data.</text>
</comment>
<protein>
    <submittedName>
        <fullName evidence="2">Cut9-interacting protein scn1</fullName>
    </submittedName>
</protein>
<dbReference type="PANTHER" id="PTHR47345:SF1">
    <property type="entry name" value="CUT9-INTERACTING PROTEIN SCN1"/>
    <property type="match status" value="1"/>
</dbReference>
<dbReference type="Gene3D" id="3.20.20.140">
    <property type="entry name" value="Metal-dependent hydrolases"/>
    <property type="match status" value="1"/>
</dbReference>
<dbReference type="EMBL" id="MU865349">
    <property type="protein sequence ID" value="KAK4226328.1"/>
    <property type="molecule type" value="Genomic_DNA"/>
</dbReference>
<dbReference type="GO" id="GO:0016788">
    <property type="term" value="F:hydrolase activity, acting on ester bonds"/>
    <property type="evidence" value="ECO:0007669"/>
    <property type="project" value="InterPro"/>
</dbReference>
<gene>
    <name evidence="2" type="ORF">QBC38DRAFT_231362</name>
</gene>
<evidence type="ECO:0000313" key="2">
    <source>
        <dbReference type="EMBL" id="KAK4226328.1"/>
    </source>
</evidence>
<dbReference type="InterPro" id="IPR001130">
    <property type="entry name" value="TatD-like"/>
</dbReference>
<evidence type="ECO:0000313" key="3">
    <source>
        <dbReference type="Proteomes" id="UP001301958"/>
    </source>
</evidence>
<reference evidence="2" key="2">
    <citation type="submission" date="2023-05" db="EMBL/GenBank/DDBJ databases">
        <authorList>
            <consortium name="Lawrence Berkeley National Laboratory"/>
            <person name="Steindorff A."/>
            <person name="Hensen N."/>
            <person name="Bonometti L."/>
            <person name="Westerberg I."/>
            <person name="Brannstrom I.O."/>
            <person name="Guillou S."/>
            <person name="Cros-Aarteil S."/>
            <person name="Calhoun S."/>
            <person name="Haridas S."/>
            <person name="Kuo A."/>
            <person name="Mondo S."/>
            <person name="Pangilinan J."/>
            <person name="Riley R."/>
            <person name="Labutti K."/>
            <person name="Andreopoulos B."/>
            <person name="Lipzen A."/>
            <person name="Chen C."/>
            <person name="Yanf M."/>
            <person name="Daum C."/>
            <person name="Ng V."/>
            <person name="Clum A."/>
            <person name="Ohm R."/>
            <person name="Martin F."/>
            <person name="Silar P."/>
            <person name="Natvig D."/>
            <person name="Lalanne C."/>
            <person name="Gautier V."/>
            <person name="Ament-Velasquez S.L."/>
            <person name="Kruys A."/>
            <person name="Hutchinson M.I."/>
            <person name="Powell A.J."/>
            <person name="Barry K."/>
            <person name="Miller A.N."/>
            <person name="Grigoriev I.V."/>
            <person name="Debuchy R."/>
            <person name="Gladieux P."/>
            <person name="Thoren M.H."/>
            <person name="Johannesson H."/>
        </authorList>
    </citation>
    <scope>NUCLEOTIDE SEQUENCE</scope>
    <source>
        <strain evidence="2">CBS 990.96</strain>
    </source>
</reference>
<keyword evidence="3" id="KW-1185">Reference proteome</keyword>
<sequence>MCQDHTPPRPQLPGEEGQRAEFPWQLGAVDAHCHPTDTMASIVSVPTMRARVLTIMATRSQDQDLVAQVAARHSFSDRAALATPPTEGSAVTDKIVPAWGWHPWFSHQLYDDTSDGHSTYDGSLASTSEEEKANQQARHYTAVLSGNPDAAFIASLPEPKSLSSFLAETRRRLEEFPLALIGEIGFDKGFRLPVPWTEEEWANRNQGETPGARGNRALTKHHVEQDHQVMILKAQLRLAGQLGRAVSVHGVQGHGILFDALSSLWKGYEKEVLSRRQQRRIAPGAEDFSDFSSEESDREDIENRDVNSNKTENSQPYKPMPFPPRICLHSFSADDGWVKQYMRPQIPARIYFSFSTEVNLTGPTDAKTQALGEKFAQVIKACPDDRILLESDLHVAGEEIDYYLEHIYRKVCLIKGWTLEQGVRQTRKNYEEFIFG</sequence>
<evidence type="ECO:0000256" key="1">
    <source>
        <dbReference type="SAM" id="MobiDB-lite"/>
    </source>
</evidence>
<dbReference type="SUPFAM" id="SSF51556">
    <property type="entry name" value="Metallo-dependent hydrolases"/>
    <property type="match status" value="1"/>
</dbReference>
<dbReference type="Proteomes" id="UP001301958">
    <property type="component" value="Unassembled WGS sequence"/>
</dbReference>
<feature type="compositionally biased region" description="Acidic residues" evidence="1">
    <location>
        <begin position="287"/>
        <end position="300"/>
    </location>
</feature>
<dbReference type="InterPro" id="IPR032466">
    <property type="entry name" value="Metal_Hydrolase"/>
</dbReference>
<dbReference type="Pfam" id="PF01026">
    <property type="entry name" value="TatD_DNase"/>
    <property type="match status" value="1"/>
</dbReference>
<dbReference type="InterPro" id="IPR053044">
    <property type="entry name" value="Metallo-hydrolase/TatD-type"/>
</dbReference>
<feature type="region of interest" description="Disordered" evidence="1">
    <location>
        <begin position="284"/>
        <end position="320"/>
    </location>
</feature>
<dbReference type="PANTHER" id="PTHR47345">
    <property type="entry name" value="CUT9-INTERACTING PROTEIN SCN1"/>
    <property type="match status" value="1"/>
</dbReference>
<proteinExistence type="predicted"/>
<reference evidence="2" key="1">
    <citation type="journal article" date="2023" name="Mol. Phylogenet. Evol.">
        <title>Genome-scale phylogeny and comparative genomics of the fungal order Sordariales.</title>
        <authorList>
            <person name="Hensen N."/>
            <person name="Bonometti L."/>
            <person name="Westerberg I."/>
            <person name="Brannstrom I.O."/>
            <person name="Guillou S."/>
            <person name="Cros-Aarteil S."/>
            <person name="Calhoun S."/>
            <person name="Haridas S."/>
            <person name="Kuo A."/>
            <person name="Mondo S."/>
            <person name="Pangilinan J."/>
            <person name="Riley R."/>
            <person name="LaButti K."/>
            <person name="Andreopoulos B."/>
            <person name="Lipzen A."/>
            <person name="Chen C."/>
            <person name="Yan M."/>
            <person name="Daum C."/>
            <person name="Ng V."/>
            <person name="Clum A."/>
            <person name="Steindorff A."/>
            <person name="Ohm R.A."/>
            <person name="Martin F."/>
            <person name="Silar P."/>
            <person name="Natvig D.O."/>
            <person name="Lalanne C."/>
            <person name="Gautier V."/>
            <person name="Ament-Velasquez S.L."/>
            <person name="Kruys A."/>
            <person name="Hutchinson M.I."/>
            <person name="Powell A.J."/>
            <person name="Barry K."/>
            <person name="Miller A.N."/>
            <person name="Grigoriev I.V."/>
            <person name="Debuchy R."/>
            <person name="Gladieux P."/>
            <person name="Hiltunen Thoren M."/>
            <person name="Johannesson H."/>
        </authorList>
    </citation>
    <scope>NUCLEOTIDE SEQUENCE</scope>
    <source>
        <strain evidence="2">CBS 990.96</strain>
    </source>
</reference>
<dbReference type="AlphaFoldDB" id="A0AAN7BNQ5"/>
<organism evidence="2 3">
    <name type="scientific">Podospora fimiseda</name>
    <dbReference type="NCBI Taxonomy" id="252190"/>
    <lineage>
        <taxon>Eukaryota</taxon>
        <taxon>Fungi</taxon>
        <taxon>Dikarya</taxon>
        <taxon>Ascomycota</taxon>
        <taxon>Pezizomycotina</taxon>
        <taxon>Sordariomycetes</taxon>
        <taxon>Sordariomycetidae</taxon>
        <taxon>Sordariales</taxon>
        <taxon>Podosporaceae</taxon>
        <taxon>Podospora</taxon>
    </lineage>
</organism>
<name>A0AAN7BNQ5_9PEZI</name>